<name>A0A1X7AGE7_9GAMM</name>
<protein>
    <submittedName>
        <fullName evidence="6">HTH-type transcriptional repressor KstR2</fullName>
    </submittedName>
</protein>
<evidence type="ECO:0000256" key="4">
    <source>
        <dbReference type="PROSITE-ProRule" id="PRU00335"/>
    </source>
</evidence>
<evidence type="ECO:0000259" key="5">
    <source>
        <dbReference type="PROSITE" id="PS50977"/>
    </source>
</evidence>
<dbReference type="GO" id="GO:0003700">
    <property type="term" value="F:DNA-binding transcription factor activity"/>
    <property type="evidence" value="ECO:0007669"/>
    <property type="project" value="TreeGrafter"/>
</dbReference>
<dbReference type="SUPFAM" id="SSF46689">
    <property type="entry name" value="Homeodomain-like"/>
    <property type="match status" value="1"/>
</dbReference>
<dbReference type="PANTHER" id="PTHR30055">
    <property type="entry name" value="HTH-TYPE TRANSCRIPTIONAL REGULATOR RUTR"/>
    <property type="match status" value="1"/>
</dbReference>
<dbReference type="InterPro" id="IPR050109">
    <property type="entry name" value="HTH-type_TetR-like_transc_reg"/>
</dbReference>
<dbReference type="EMBL" id="FWPT01000001">
    <property type="protein sequence ID" value="SMA32842.1"/>
    <property type="molecule type" value="Genomic_DNA"/>
</dbReference>
<keyword evidence="3" id="KW-0804">Transcription</keyword>
<evidence type="ECO:0000256" key="1">
    <source>
        <dbReference type="ARBA" id="ARBA00023015"/>
    </source>
</evidence>
<keyword evidence="1" id="KW-0805">Transcription regulation</keyword>
<accession>A0A1X7AGE7</accession>
<keyword evidence="7" id="KW-1185">Reference proteome</keyword>
<dbReference type="GO" id="GO:0000976">
    <property type="term" value="F:transcription cis-regulatory region binding"/>
    <property type="evidence" value="ECO:0007669"/>
    <property type="project" value="TreeGrafter"/>
</dbReference>
<evidence type="ECO:0000313" key="7">
    <source>
        <dbReference type="Proteomes" id="UP000196573"/>
    </source>
</evidence>
<dbReference type="InterPro" id="IPR001647">
    <property type="entry name" value="HTH_TetR"/>
</dbReference>
<dbReference type="Proteomes" id="UP000196573">
    <property type="component" value="Unassembled WGS sequence"/>
</dbReference>
<proteinExistence type="predicted"/>
<dbReference type="RefSeq" id="WP_165767113.1">
    <property type="nucleotide sequence ID" value="NZ_CBCSCN010000012.1"/>
</dbReference>
<dbReference type="PRINTS" id="PR00455">
    <property type="entry name" value="HTHTETR"/>
</dbReference>
<dbReference type="InterPro" id="IPR009057">
    <property type="entry name" value="Homeodomain-like_sf"/>
</dbReference>
<dbReference type="AlphaFoldDB" id="A0A1X7AGE7"/>
<feature type="DNA-binding region" description="H-T-H motif" evidence="4">
    <location>
        <begin position="37"/>
        <end position="56"/>
    </location>
</feature>
<evidence type="ECO:0000313" key="6">
    <source>
        <dbReference type="EMBL" id="SMA32842.1"/>
    </source>
</evidence>
<evidence type="ECO:0000256" key="2">
    <source>
        <dbReference type="ARBA" id="ARBA00023125"/>
    </source>
</evidence>
<evidence type="ECO:0000256" key="3">
    <source>
        <dbReference type="ARBA" id="ARBA00023163"/>
    </source>
</evidence>
<dbReference type="Gene3D" id="1.10.357.10">
    <property type="entry name" value="Tetracycline Repressor, domain 2"/>
    <property type="match status" value="1"/>
</dbReference>
<feature type="domain" description="HTH tetR-type" evidence="5">
    <location>
        <begin position="14"/>
        <end position="74"/>
    </location>
</feature>
<organism evidence="6 7">
    <name type="scientific">Parendozoicomonas haliclonae</name>
    <dbReference type="NCBI Taxonomy" id="1960125"/>
    <lineage>
        <taxon>Bacteria</taxon>
        <taxon>Pseudomonadati</taxon>
        <taxon>Pseudomonadota</taxon>
        <taxon>Gammaproteobacteria</taxon>
        <taxon>Oceanospirillales</taxon>
        <taxon>Endozoicomonadaceae</taxon>
        <taxon>Parendozoicomonas</taxon>
    </lineage>
</organism>
<dbReference type="PANTHER" id="PTHR30055:SF234">
    <property type="entry name" value="HTH-TYPE TRANSCRIPTIONAL REGULATOR BETI"/>
    <property type="match status" value="1"/>
</dbReference>
<gene>
    <name evidence="6" type="primary">kstR2_1</name>
    <name evidence="6" type="ORF">EHSB41UT_00198</name>
</gene>
<sequence length="234" mass="26739">MLTQQVSSKQLKRNQREAEIITATVALLKDRGFLELKMSDVAKAAGCSMGAIYSHFFSKEDLLIACTSATMQSSLADMQKLLDSTSKPLDRHFLVLFFLWHKDNANPHHYMLRQLSWNPSVWQRASDYRHAQLNTACEQFDELMKVNCHKLLAEELGSEPEEADVNDFMVSTAGLSQGTYLFKESGLGIVHSMAADDDMERKHLVSLRYMLRGWGIRRDDMDGYLKRLFEQASH</sequence>
<reference evidence="6 7" key="1">
    <citation type="submission" date="2017-03" db="EMBL/GenBank/DDBJ databases">
        <authorList>
            <person name="Afonso C.L."/>
            <person name="Miller P.J."/>
            <person name="Scott M.A."/>
            <person name="Spackman E."/>
            <person name="Goraichik I."/>
            <person name="Dimitrov K.M."/>
            <person name="Suarez D.L."/>
            <person name="Swayne D.E."/>
        </authorList>
    </citation>
    <scope>NUCLEOTIDE SEQUENCE [LARGE SCALE GENOMIC DNA]</scope>
    <source>
        <strain evidence="6">SB41UT1</strain>
    </source>
</reference>
<dbReference type="Pfam" id="PF00440">
    <property type="entry name" value="TetR_N"/>
    <property type="match status" value="1"/>
</dbReference>
<dbReference type="PROSITE" id="PS50977">
    <property type="entry name" value="HTH_TETR_2"/>
    <property type="match status" value="1"/>
</dbReference>
<keyword evidence="2 4" id="KW-0238">DNA-binding</keyword>